<organism evidence="2 3">
    <name type="scientific">Cladophialophora carrionii</name>
    <dbReference type="NCBI Taxonomy" id="86049"/>
    <lineage>
        <taxon>Eukaryota</taxon>
        <taxon>Fungi</taxon>
        <taxon>Dikarya</taxon>
        <taxon>Ascomycota</taxon>
        <taxon>Pezizomycotina</taxon>
        <taxon>Eurotiomycetes</taxon>
        <taxon>Chaetothyriomycetidae</taxon>
        <taxon>Chaetothyriales</taxon>
        <taxon>Herpotrichiellaceae</taxon>
        <taxon>Cladophialophora</taxon>
    </lineage>
</organism>
<feature type="compositionally biased region" description="Low complexity" evidence="1">
    <location>
        <begin position="1"/>
        <end position="31"/>
    </location>
</feature>
<dbReference type="VEuPathDB" id="FungiDB:CLCR_09293"/>
<evidence type="ECO:0000313" key="2">
    <source>
        <dbReference type="EMBL" id="OCT51069.1"/>
    </source>
</evidence>
<keyword evidence="3" id="KW-1185">Reference proteome</keyword>
<proteinExistence type="predicted"/>
<dbReference type="eggNOG" id="ENOG502SZPH">
    <property type="taxonomic scope" value="Eukaryota"/>
</dbReference>
<dbReference type="VEuPathDB" id="FungiDB:G647_09702"/>
<dbReference type="AlphaFoldDB" id="A0A1C1CRE3"/>
<protein>
    <submittedName>
        <fullName evidence="2">Putative cytochrome p450 protein</fullName>
    </submittedName>
</protein>
<evidence type="ECO:0000313" key="3">
    <source>
        <dbReference type="Proteomes" id="UP000094526"/>
    </source>
</evidence>
<dbReference type="OrthoDB" id="4161095at2759"/>
<dbReference type="EMBL" id="LGRB01000009">
    <property type="protein sequence ID" value="OCT51069.1"/>
    <property type="molecule type" value="Genomic_DNA"/>
</dbReference>
<feature type="compositionally biased region" description="Polar residues" evidence="1">
    <location>
        <begin position="32"/>
        <end position="46"/>
    </location>
</feature>
<accession>A0A1C1CRE3</accession>
<sequence length="119" mass="13050">MSDRQSGSYYASTSYTSSSSSSSYSSSSGTTDPQGHSKSITETMTSNDRDGTNIRRTTEETGKPTLQDETYIPPGGQQLGGREDGGGRRIQDVTDEQAERDREYEERIEDEYAKREGGA</sequence>
<feature type="compositionally biased region" description="Basic and acidic residues" evidence="1">
    <location>
        <begin position="47"/>
        <end position="62"/>
    </location>
</feature>
<feature type="region of interest" description="Disordered" evidence="1">
    <location>
        <begin position="1"/>
        <end position="119"/>
    </location>
</feature>
<gene>
    <name evidence="2" type="ORF">CLCR_09293</name>
</gene>
<dbReference type="Proteomes" id="UP000094526">
    <property type="component" value="Unassembled WGS sequence"/>
</dbReference>
<feature type="compositionally biased region" description="Basic and acidic residues" evidence="1">
    <location>
        <begin position="81"/>
        <end position="119"/>
    </location>
</feature>
<name>A0A1C1CRE3_9EURO</name>
<reference evidence="3" key="1">
    <citation type="submission" date="2015-07" db="EMBL/GenBank/DDBJ databases">
        <authorList>
            <person name="Teixeira M.M."/>
            <person name="Souza R.C."/>
            <person name="Almeida L.G."/>
            <person name="Vicente V.A."/>
            <person name="de Hoog S."/>
            <person name="Bocca A.L."/>
            <person name="de Almeida S.R."/>
            <person name="Vasconcelos A.T."/>
            <person name="Felipe M.S."/>
        </authorList>
    </citation>
    <scope>NUCLEOTIDE SEQUENCE [LARGE SCALE GENOMIC DNA]</scope>
    <source>
        <strain evidence="3">KSF</strain>
    </source>
</reference>
<evidence type="ECO:0000256" key="1">
    <source>
        <dbReference type="SAM" id="MobiDB-lite"/>
    </source>
</evidence>
<comment type="caution">
    <text evidence="2">The sequence shown here is derived from an EMBL/GenBank/DDBJ whole genome shotgun (WGS) entry which is preliminary data.</text>
</comment>